<protein>
    <recommendedName>
        <fullName evidence="4">CENP-Q, a CENPA-CAD centromere complex subunit-domain-containing protein</fullName>
    </recommendedName>
</protein>
<comment type="caution">
    <text evidence="2">The sequence shown here is derived from an EMBL/GenBank/DDBJ whole genome shotgun (WGS) entry which is preliminary data.</text>
</comment>
<feature type="region of interest" description="Disordered" evidence="1">
    <location>
        <begin position="156"/>
        <end position="195"/>
    </location>
</feature>
<dbReference type="Proteomes" id="UP001583193">
    <property type="component" value="Unassembled WGS sequence"/>
</dbReference>
<evidence type="ECO:0000256" key="1">
    <source>
        <dbReference type="SAM" id="MobiDB-lite"/>
    </source>
</evidence>
<reference evidence="2 3" key="1">
    <citation type="journal article" date="2024" name="IMA Fungus">
        <title>IMA Genome - F19 : A genome assembly and annotation guide to empower mycologists, including annotated draft genome sequences of Ceratocystis pirilliformis, Diaporthe australafricana, Fusarium ophioides, Paecilomyces lecythidis, and Sporothrix stenoceras.</title>
        <authorList>
            <person name="Aylward J."/>
            <person name="Wilson A.M."/>
            <person name="Visagie C.M."/>
            <person name="Spraker J."/>
            <person name="Barnes I."/>
            <person name="Buitendag C."/>
            <person name="Ceriani C."/>
            <person name="Del Mar Angel L."/>
            <person name="du Plessis D."/>
            <person name="Fuchs T."/>
            <person name="Gasser K."/>
            <person name="Kramer D."/>
            <person name="Li W."/>
            <person name="Munsamy K."/>
            <person name="Piso A."/>
            <person name="Price J.L."/>
            <person name="Sonnekus B."/>
            <person name="Thomas C."/>
            <person name="van der Nest A."/>
            <person name="van Dijk A."/>
            <person name="van Heerden A."/>
            <person name="van Vuuren N."/>
            <person name="Yilmaz N."/>
            <person name="Duong T.A."/>
            <person name="van der Merwe N.A."/>
            <person name="Wingfield M.J."/>
            <person name="Wingfield B.D."/>
        </authorList>
    </citation>
    <scope>NUCLEOTIDE SEQUENCE [LARGE SCALE GENOMIC DNA]</scope>
    <source>
        <strain evidence="2 3">CMW 18167</strain>
    </source>
</reference>
<feature type="compositionally biased region" description="Polar residues" evidence="1">
    <location>
        <begin position="183"/>
        <end position="195"/>
    </location>
</feature>
<dbReference type="Pfam" id="PF13094">
    <property type="entry name" value="CENP-Q"/>
    <property type="match status" value="1"/>
</dbReference>
<dbReference type="EMBL" id="JAVDPF010000005">
    <property type="protein sequence ID" value="KAL1883660.1"/>
    <property type="molecule type" value="Genomic_DNA"/>
</dbReference>
<name>A0ABR3Y5T3_9EURO</name>
<organism evidence="2 3">
    <name type="scientific">Paecilomyces lecythidis</name>
    <dbReference type="NCBI Taxonomy" id="3004212"/>
    <lineage>
        <taxon>Eukaryota</taxon>
        <taxon>Fungi</taxon>
        <taxon>Dikarya</taxon>
        <taxon>Ascomycota</taxon>
        <taxon>Pezizomycotina</taxon>
        <taxon>Eurotiomycetes</taxon>
        <taxon>Eurotiomycetidae</taxon>
        <taxon>Eurotiales</taxon>
        <taxon>Thermoascaceae</taxon>
        <taxon>Paecilomyces</taxon>
    </lineage>
</organism>
<accession>A0ABR3Y5T3</accession>
<evidence type="ECO:0000313" key="3">
    <source>
        <dbReference type="Proteomes" id="UP001583193"/>
    </source>
</evidence>
<keyword evidence="3" id="KW-1185">Reference proteome</keyword>
<proteinExistence type="predicted"/>
<feature type="compositionally biased region" description="Basic and acidic residues" evidence="1">
    <location>
        <begin position="156"/>
        <end position="180"/>
    </location>
</feature>
<dbReference type="InterPro" id="IPR025212">
    <property type="entry name" value="CAD_CENP-Q"/>
</dbReference>
<sequence>MPQKRKRTNDAGDDERDNGPNKQYAYLKPRIRHISERTIKAKWTTLPEPVQQKVLDMFRSLERPVIVRQRDERKRIEAQTAVGALVRNLGRRLPRMPFPPITKDTNFDYESAIDEHRSLETHLATVNSSIDLLQAEIDKEEALLAKETKQLEEMERNAKAAESERKRQMRNEHPVLRHLDSIPSGNDEGQSNFTVPETKGNEVALCDLQPDSEVSGLLKQLNGHLQSMHNNVAPLDGLKEAIIRSQAALDLLPIPAD</sequence>
<evidence type="ECO:0008006" key="4">
    <source>
        <dbReference type="Google" id="ProtNLM"/>
    </source>
</evidence>
<feature type="region of interest" description="Disordered" evidence="1">
    <location>
        <begin position="1"/>
        <end position="24"/>
    </location>
</feature>
<gene>
    <name evidence="2" type="ORF">Plec18167_002667</name>
</gene>
<evidence type="ECO:0000313" key="2">
    <source>
        <dbReference type="EMBL" id="KAL1883660.1"/>
    </source>
</evidence>